<dbReference type="SUPFAM" id="SSF57903">
    <property type="entry name" value="FYVE/PHD zinc finger"/>
    <property type="match status" value="1"/>
</dbReference>
<dbReference type="PANTHER" id="PTHR14879">
    <property type="entry name" value="CASPASE REGULATOR, RING FINGER DOMAIN-CONTAINING"/>
    <property type="match status" value="1"/>
</dbReference>
<dbReference type="AlphaFoldDB" id="A0A167K2X5"/>
<dbReference type="SMART" id="SM00184">
    <property type="entry name" value="RING"/>
    <property type="match status" value="2"/>
</dbReference>
<feature type="compositionally biased region" description="Pro residues" evidence="6">
    <location>
        <begin position="206"/>
        <end position="243"/>
    </location>
</feature>
<gene>
    <name evidence="9" type="ORF">CALVIDRAFT_484582</name>
</gene>
<dbReference type="EMBL" id="KV417296">
    <property type="protein sequence ID" value="KZO94206.1"/>
    <property type="molecule type" value="Genomic_DNA"/>
</dbReference>
<dbReference type="SUPFAM" id="SSF81995">
    <property type="entry name" value="beta-sandwich domain of Sec23/24"/>
    <property type="match status" value="1"/>
</dbReference>
<protein>
    <recommendedName>
        <fullName evidence="11">RING-type domain-containing protein</fullName>
    </recommendedName>
</protein>
<dbReference type="InterPro" id="IPR001841">
    <property type="entry name" value="Znf_RING"/>
</dbReference>
<dbReference type="InterPro" id="IPR017455">
    <property type="entry name" value="Znf_FYVE-rel"/>
</dbReference>
<dbReference type="InterPro" id="IPR011011">
    <property type="entry name" value="Znf_FYVE_PHD"/>
</dbReference>
<evidence type="ECO:0008006" key="11">
    <source>
        <dbReference type="Google" id="ProtNLM"/>
    </source>
</evidence>
<dbReference type="PANTHER" id="PTHR14879:SF5">
    <property type="entry name" value="RING-TYPE DOMAIN-CONTAINING PROTEIN"/>
    <property type="match status" value="1"/>
</dbReference>
<feature type="compositionally biased region" description="Low complexity" evidence="6">
    <location>
        <begin position="187"/>
        <end position="205"/>
    </location>
</feature>
<feature type="compositionally biased region" description="Pro residues" evidence="6">
    <location>
        <begin position="163"/>
        <end position="186"/>
    </location>
</feature>
<dbReference type="Proteomes" id="UP000076738">
    <property type="component" value="Unassembled WGS sequence"/>
</dbReference>
<dbReference type="Pfam" id="PF01363">
    <property type="entry name" value="FYVE"/>
    <property type="match status" value="1"/>
</dbReference>
<evidence type="ECO:0000259" key="8">
    <source>
        <dbReference type="PROSITE" id="PS50178"/>
    </source>
</evidence>
<evidence type="ECO:0000256" key="2">
    <source>
        <dbReference type="ARBA" id="ARBA00022771"/>
    </source>
</evidence>
<feature type="region of interest" description="Disordered" evidence="6">
    <location>
        <begin position="344"/>
        <end position="370"/>
    </location>
</feature>
<dbReference type="InterPro" id="IPR000306">
    <property type="entry name" value="Znf_FYVE"/>
</dbReference>
<evidence type="ECO:0000313" key="9">
    <source>
        <dbReference type="EMBL" id="KZO94206.1"/>
    </source>
</evidence>
<dbReference type="PROSITE" id="PS50178">
    <property type="entry name" value="ZF_FYVE"/>
    <property type="match status" value="1"/>
</dbReference>
<dbReference type="Pfam" id="PF13920">
    <property type="entry name" value="zf-C3HC4_3"/>
    <property type="match status" value="1"/>
</dbReference>
<dbReference type="STRING" id="1330018.A0A167K2X5"/>
<organism evidence="9 10">
    <name type="scientific">Calocera viscosa (strain TUFC12733)</name>
    <dbReference type="NCBI Taxonomy" id="1330018"/>
    <lineage>
        <taxon>Eukaryota</taxon>
        <taxon>Fungi</taxon>
        <taxon>Dikarya</taxon>
        <taxon>Basidiomycota</taxon>
        <taxon>Agaricomycotina</taxon>
        <taxon>Dacrymycetes</taxon>
        <taxon>Dacrymycetales</taxon>
        <taxon>Dacrymycetaceae</taxon>
        <taxon>Calocera</taxon>
    </lineage>
</organism>
<evidence type="ECO:0000313" key="10">
    <source>
        <dbReference type="Proteomes" id="UP000076738"/>
    </source>
</evidence>
<evidence type="ECO:0000256" key="4">
    <source>
        <dbReference type="PROSITE-ProRule" id="PRU00175"/>
    </source>
</evidence>
<dbReference type="SMART" id="SM00064">
    <property type="entry name" value="FYVE"/>
    <property type="match status" value="1"/>
</dbReference>
<keyword evidence="2 4" id="KW-0863">Zinc-finger</keyword>
<dbReference type="Gene3D" id="3.30.40.10">
    <property type="entry name" value="Zinc/RING finger domain, C3HC4 (zinc finger)"/>
    <property type="match status" value="2"/>
</dbReference>
<sequence>MDGSVRGMPLLSDEAPAQGEDSECRRCGKGFVPLIVRSRKCAHCGYTYCHSCSDHQALKRRESGYDPVHVCAYCIDNLTVTSYGRNALKQQSIVKLKHYLSAYGIPIPPGVAEKSDLVDLVLAARGSNGCLPPSHESFYRRYGLFGDGPSPFATGQQQRQDTRPPPPPPPPPRQQQRRPPPPPPPRQQQRSTASPRPPQQQQQQYAPPPYPPPGREAPRPASQPPPSSRPAPPRGPTPAPPPTMDHLVSLTPDELAHLSIGALKGVLELNHVNTHLLVEKEDLVLKVRTLVEQEKRERVRLQRVHQMEDEQERFREQEMEDIRRAEQESREWHEQDRLRRIQAARTATEGHPGTSLPKKQPRSLSPSPPSTYRAMAPLCRPSLIGRCVVCQDEEANIALVDCGHLALCMACSDLIMKSSRECPLCRTRIVTEQRLLRIYRT</sequence>
<feature type="coiled-coil region" evidence="5">
    <location>
        <begin position="308"/>
        <end position="335"/>
    </location>
</feature>
<keyword evidence="10" id="KW-1185">Reference proteome</keyword>
<dbReference type="InterPro" id="IPR013083">
    <property type="entry name" value="Znf_RING/FYVE/PHD"/>
</dbReference>
<proteinExistence type="predicted"/>
<evidence type="ECO:0000259" key="7">
    <source>
        <dbReference type="PROSITE" id="PS50089"/>
    </source>
</evidence>
<evidence type="ECO:0000256" key="6">
    <source>
        <dbReference type="SAM" id="MobiDB-lite"/>
    </source>
</evidence>
<feature type="domain" description="FYVE-type" evidence="8">
    <location>
        <begin position="18"/>
        <end position="79"/>
    </location>
</feature>
<evidence type="ECO:0000256" key="3">
    <source>
        <dbReference type="ARBA" id="ARBA00022833"/>
    </source>
</evidence>
<dbReference type="OrthoDB" id="3045089at2759"/>
<dbReference type="GO" id="GO:0008270">
    <property type="term" value="F:zinc ion binding"/>
    <property type="evidence" value="ECO:0007669"/>
    <property type="project" value="UniProtKB-KW"/>
</dbReference>
<accession>A0A167K2X5</accession>
<dbReference type="PRINTS" id="PR01217">
    <property type="entry name" value="PRICHEXTENSN"/>
</dbReference>
<evidence type="ECO:0000256" key="5">
    <source>
        <dbReference type="SAM" id="Coils"/>
    </source>
</evidence>
<feature type="region of interest" description="Disordered" evidence="6">
    <location>
        <begin position="141"/>
        <end position="246"/>
    </location>
</feature>
<dbReference type="InterPro" id="IPR051728">
    <property type="entry name" value="RING-FYVE_E3_ubiquitin-ligase"/>
</dbReference>
<keyword evidence="1" id="KW-0479">Metal-binding</keyword>
<dbReference type="SUPFAM" id="SSF57850">
    <property type="entry name" value="RING/U-box"/>
    <property type="match status" value="1"/>
</dbReference>
<name>A0A167K2X5_CALVF</name>
<reference evidence="9 10" key="1">
    <citation type="journal article" date="2016" name="Mol. Biol. Evol.">
        <title>Comparative Genomics of Early-Diverging Mushroom-Forming Fungi Provides Insights into the Origins of Lignocellulose Decay Capabilities.</title>
        <authorList>
            <person name="Nagy L.G."/>
            <person name="Riley R."/>
            <person name="Tritt A."/>
            <person name="Adam C."/>
            <person name="Daum C."/>
            <person name="Floudas D."/>
            <person name="Sun H."/>
            <person name="Yadav J.S."/>
            <person name="Pangilinan J."/>
            <person name="Larsson K.H."/>
            <person name="Matsuura K."/>
            <person name="Barry K."/>
            <person name="Labutti K."/>
            <person name="Kuo R."/>
            <person name="Ohm R.A."/>
            <person name="Bhattacharya S.S."/>
            <person name="Shirouzu T."/>
            <person name="Yoshinaga Y."/>
            <person name="Martin F.M."/>
            <person name="Grigoriev I.V."/>
            <person name="Hibbett D.S."/>
        </authorList>
    </citation>
    <scope>NUCLEOTIDE SEQUENCE [LARGE SCALE GENOMIC DNA]</scope>
    <source>
        <strain evidence="9 10">TUFC12733</strain>
    </source>
</reference>
<keyword evidence="5" id="KW-0175">Coiled coil</keyword>
<keyword evidence="3" id="KW-0862">Zinc</keyword>
<evidence type="ECO:0000256" key="1">
    <source>
        <dbReference type="ARBA" id="ARBA00022723"/>
    </source>
</evidence>
<feature type="domain" description="RING-type" evidence="7">
    <location>
        <begin position="387"/>
        <end position="426"/>
    </location>
</feature>
<dbReference type="PROSITE" id="PS50089">
    <property type="entry name" value="ZF_RING_2"/>
    <property type="match status" value="1"/>
</dbReference>